<feature type="domain" description="DUF4190" evidence="4">
    <location>
        <begin position="37"/>
        <end position="90"/>
    </location>
</feature>
<dbReference type="OrthoDB" id="117402at2"/>
<evidence type="ECO:0000256" key="2">
    <source>
        <dbReference type="SAM" id="Phobius"/>
    </source>
</evidence>
<dbReference type="Proteomes" id="UP000297447">
    <property type="component" value="Unassembled WGS sequence"/>
</dbReference>
<evidence type="ECO:0000313" key="5">
    <source>
        <dbReference type="EMBL" id="TFD47090.1"/>
    </source>
</evidence>
<protein>
    <submittedName>
        <fullName evidence="5">DUF4190 domain-containing protein</fullName>
    </submittedName>
</protein>
<dbReference type="CDD" id="cd02972">
    <property type="entry name" value="DsbA_family"/>
    <property type="match status" value="1"/>
</dbReference>
<name>A0A4R8ZV20_9MICO</name>
<dbReference type="InterPro" id="IPR036249">
    <property type="entry name" value="Thioredoxin-like_sf"/>
</dbReference>
<dbReference type="RefSeq" id="WP_134520513.1">
    <property type="nucleotide sequence ID" value="NZ_SOHE01000067.1"/>
</dbReference>
<dbReference type="InterPro" id="IPR025241">
    <property type="entry name" value="DUF4190"/>
</dbReference>
<evidence type="ECO:0000259" key="3">
    <source>
        <dbReference type="Pfam" id="PF13462"/>
    </source>
</evidence>
<keyword evidence="6" id="KW-1185">Reference proteome</keyword>
<comment type="caution">
    <text evidence="5">The sequence shown here is derived from an EMBL/GenBank/DDBJ whole genome shotgun (WGS) entry which is preliminary data.</text>
</comment>
<keyword evidence="2" id="KW-0812">Transmembrane</keyword>
<evidence type="ECO:0000313" key="6">
    <source>
        <dbReference type="Proteomes" id="UP000297447"/>
    </source>
</evidence>
<evidence type="ECO:0000256" key="1">
    <source>
        <dbReference type="SAM" id="MobiDB-lite"/>
    </source>
</evidence>
<sequence length="319" mass="32373">MTGTAPTENTPGSTAPGSTAPGSTAPAYAVAPKTNTLAIVSFVSAFVVSLVAIITGHIALAQIRARGEAGRGLALAGLILGYIGAALVTVAVILAIVFAATLAAFLTTYSVGSDDVAPSASPTQAPGLVVPQGQLGSAYFDEGYLEVGTGPVVIDQFFDPLCPYCKDFDDANGQQLALAVDNDAITLRLHSLTFLDRASNGTAYSTRASAALTCEAAINPDTTLDFLAALYANQPAEGTSGLTDTELIGLSTGSASIEECVTSGQYQLWSQLNTEAAFAGDDAGLPAITGTPSVFVDGVQYLGAIDDPAQFSEFVAGAF</sequence>
<feature type="region of interest" description="Disordered" evidence="1">
    <location>
        <begin position="1"/>
        <end position="22"/>
    </location>
</feature>
<feature type="transmembrane region" description="Helical" evidence="2">
    <location>
        <begin position="37"/>
        <end position="61"/>
    </location>
</feature>
<feature type="domain" description="Thioredoxin-like fold" evidence="3">
    <location>
        <begin position="151"/>
        <end position="312"/>
    </location>
</feature>
<feature type="transmembrane region" description="Helical" evidence="2">
    <location>
        <begin position="73"/>
        <end position="106"/>
    </location>
</feature>
<dbReference type="Pfam" id="PF13462">
    <property type="entry name" value="Thioredoxin_4"/>
    <property type="match status" value="1"/>
</dbReference>
<dbReference type="SUPFAM" id="SSF52833">
    <property type="entry name" value="Thioredoxin-like"/>
    <property type="match status" value="1"/>
</dbReference>
<evidence type="ECO:0000259" key="4">
    <source>
        <dbReference type="Pfam" id="PF13828"/>
    </source>
</evidence>
<dbReference type="InterPro" id="IPR012336">
    <property type="entry name" value="Thioredoxin-like_fold"/>
</dbReference>
<organism evidence="5 6">
    <name type="scientific">Cryobacterium frigoriphilum</name>
    <dbReference type="NCBI Taxonomy" id="1259150"/>
    <lineage>
        <taxon>Bacteria</taxon>
        <taxon>Bacillati</taxon>
        <taxon>Actinomycetota</taxon>
        <taxon>Actinomycetes</taxon>
        <taxon>Micrococcales</taxon>
        <taxon>Microbacteriaceae</taxon>
        <taxon>Cryobacterium</taxon>
    </lineage>
</organism>
<keyword evidence="2" id="KW-1133">Transmembrane helix</keyword>
<proteinExistence type="predicted"/>
<dbReference type="EMBL" id="SOHE01000067">
    <property type="protein sequence ID" value="TFD47090.1"/>
    <property type="molecule type" value="Genomic_DNA"/>
</dbReference>
<reference evidence="5 6" key="1">
    <citation type="submission" date="2019-03" db="EMBL/GenBank/DDBJ databases">
        <title>Genomics of glacier-inhabiting Cryobacterium strains.</title>
        <authorList>
            <person name="Liu Q."/>
            <person name="Xin Y.-H."/>
        </authorList>
    </citation>
    <scope>NUCLEOTIDE SEQUENCE [LARGE SCALE GENOMIC DNA]</scope>
    <source>
        <strain evidence="5 6">Hh14</strain>
    </source>
</reference>
<keyword evidence="2" id="KW-0472">Membrane</keyword>
<dbReference type="Gene3D" id="3.40.30.10">
    <property type="entry name" value="Glutaredoxin"/>
    <property type="match status" value="1"/>
</dbReference>
<dbReference type="AlphaFoldDB" id="A0A4R8ZV20"/>
<accession>A0A4R8ZV20</accession>
<dbReference type="Pfam" id="PF13828">
    <property type="entry name" value="DUF4190"/>
    <property type="match status" value="1"/>
</dbReference>
<gene>
    <name evidence="5" type="ORF">E3T55_15765</name>
</gene>